<dbReference type="PROSITE" id="PS50173">
    <property type="entry name" value="UMUC"/>
    <property type="match status" value="1"/>
</dbReference>
<feature type="domain" description="UmuC" evidence="2">
    <location>
        <begin position="18"/>
        <end position="265"/>
    </location>
</feature>
<evidence type="ECO:0000313" key="3">
    <source>
        <dbReference type="EMBL" id="KAF2154003.1"/>
    </source>
</evidence>
<dbReference type="PANTHER" id="PTHR46404:SF1">
    <property type="entry name" value="DNA POLYMERASE IOTA"/>
    <property type="match status" value="1"/>
</dbReference>
<dbReference type="GO" id="GO:0006281">
    <property type="term" value="P:DNA repair"/>
    <property type="evidence" value="ECO:0007669"/>
    <property type="project" value="InterPro"/>
</dbReference>
<dbReference type="GO" id="GO:0070987">
    <property type="term" value="P:error-free translesion synthesis"/>
    <property type="evidence" value="ECO:0007669"/>
    <property type="project" value="UniProtKB-ARBA"/>
</dbReference>
<dbReference type="GO" id="GO:0003887">
    <property type="term" value="F:DNA-directed DNA polymerase activity"/>
    <property type="evidence" value="ECO:0007669"/>
    <property type="project" value="TreeGrafter"/>
</dbReference>
<dbReference type="EMBL" id="ML996084">
    <property type="protein sequence ID" value="KAF2154003.1"/>
    <property type="molecule type" value="Genomic_DNA"/>
</dbReference>
<evidence type="ECO:0000256" key="1">
    <source>
        <dbReference type="SAM" id="MobiDB-lite"/>
    </source>
</evidence>
<sequence>MDSIKRRRLPERRDGRVIVHFDYDCFYAAVFEAENPALKSLPLAVQQKQIIVTCNYEARKRGLHKLQLITEAKRICPEVIIVLGEDISRFRDASKELYNFLAPFSWSRKVERLGFDEVWFDVTDVVDYNIPLLNRNNLAESFFQLAQDDPTLGFSFDATSYIGNTYPEESGAATLADQADAALSLRLKLGSHLAMHMRHELEHHRGYTATVGIATNKLLSKLVGNLKKPNGQTTLLPPLGDSDSGTGNAIAFLDSHDIGKVPNIGFKTAQKLRGHVLERPADFDIGLVYGGTKEHVSVRDVRLYPDLNAETLEQLLSGPGAPHGIGPKIWGLLHGVDDTEVAQARPVPRQISIEDSYIRLDTMAEVLKELTMLSKSLLARMRIDLLGDDLDDNDKRWLAHPKTLRLTTRPRQPLNADGSRTRSFKRISHSAPLPGFVFSLAESVEALAERLVHEALVGMFRRLHPERQGWNLSLVNVAVTNMVETGGETRTAVGRDIGNMFRRQEDVLKDFRVVEEVEDEEGDAEEGEEQENVVREDKGKGVVRADPAEDGAGWAHEEMSDDEAEDAVQSALDGQACGICGLRLPFFALAAHERFHQLGD</sequence>
<dbReference type="InterPro" id="IPR001126">
    <property type="entry name" value="UmuC"/>
</dbReference>
<reference evidence="3" key="1">
    <citation type="journal article" date="2020" name="Stud. Mycol.">
        <title>101 Dothideomycetes genomes: a test case for predicting lifestyles and emergence of pathogens.</title>
        <authorList>
            <person name="Haridas S."/>
            <person name="Albert R."/>
            <person name="Binder M."/>
            <person name="Bloem J."/>
            <person name="Labutti K."/>
            <person name="Salamov A."/>
            <person name="Andreopoulos B."/>
            <person name="Baker S."/>
            <person name="Barry K."/>
            <person name="Bills G."/>
            <person name="Bluhm B."/>
            <person name="Cannon C."/>
            <person name="Castanera R."/>
            <person name="Culley D."/>
            <person name="Daum C."/>
            <person name="Ezra D."/>
            <person name="Gonzalez J."/>
            <person name="Henrissat B."/>
            <person name="Kuo A."/>
            <person name="Liang C."/>
            <person name="Lipzen A."/>
            <person name="Lutzoni F."/>
            <person name="Magnuson J."/>
            <person name="Mondo S."/>
            <person name="Nolan M."/>
            <person name="Ohm R."/>
            <person name="Pangilinan J."/>
            <person name="Park H.-J."/>
            <person name="Ramirez L."/>
            <person name="Alfaro M."/>
            <person name="Sun H."/>
            <person name="Tritt A."/>
            <person name="Yoshinaga Y."/>
            <person name="Zwiers L.-H."/>
            <person name="Turgeon B."/>
            <person name="Goodwin S."/>
            <person name="Spatafora J."/>
            <person name="Crous P."/>
            <person name="Grigoriev I."/>
        </authorList>
    </citation>
    <scope>NUCLEOTIDE SEQUENCE</scope>
    <source>
        <strain evidence="3">CBS 260.36</strain>
    </source>
</reference>
<dbReference type="PANTHER" id="PTHR46404">
    <property type="entry name" value="DNA POLYMERASE IOTA"/>
    <property type="match status" value="1"/>
</dbReference>
<dbReference type="Gene3D" id="3.30.1490.100">
    <property type="entry name" value="DNA polymerase, Y-family, little finger domain"/>
    <property type="match status" value="1"/>
</dbReference>
<keyword evidence="4" id="KW-1185">Reference proteome</keyword>
<dbReference type="InterPro" id="IPR036775">
    <property type="entry name" value="DNA_pol_Y-fam_lit_finger_sf"/>
</dbReference>
<feature type="compositionally biased region" description="Acidic residues" evidence="1">
    <location>
        <begin position="517"/>
        <end position="531"/>
    </location>
</feature>
<dbReference type="InterPro" id="IPR043502">
    <property type="entry name" value="DNA/RNA_pol_sf"/>
</dbReference>
<name>A0A9P4MIB2_9PEZI</name>
<evidence type="ECO:0000259" key="2">
    <source>
        <dbReference type="PROSITE" id="PS50173"/>
    </source>
</evidence>
<dbReference type="GO" id="GO:0003684">
    <property type="term" value="F:damaged DNA binding"/>
    <property type="evidence" value="ECO:0007669"/>
    <property type="project" value="InterPro"/>
</dbReference>
<dbReference type="Pfam" id="PF11799">
    <property type="entry name" value="IMS_C"/>
    <property type="match status" value="1"/>
</dbReference>
<dbReference type="Proteomes" id="UP000799439">
    <property type="component" value="Unassembled WGS sequence"/>
</dbReference>
<dbReference type="OrthoDB" id="447129at2759"/>
<organism evidence="3 4">
    <name type="scientific">Myriangium duriaei CBS 260.36</name>
    <dbReference type="NCBI Taxonomy" id="1168546"/>
    <lineage>
        <taxon>Eukaryota</taxon>
        <taxon>Fungi</taxon>
        <taxon>Dikarya</taxon>
        <taxon>Ascomycota</taxon>
        <taxon>Pezizomycotina</taxon>
        <taxon>Dothideomycetes</taxon>
        <taxon>Dothideomycetidae</taxon>
        <taxon>Myriangiales</taxon>
        <taxon>Myriangiaceae</taxon>
        <taxon>Myriangium</taxon>
    </lineage>
</organism>
<accession>A0A9P4MIB2</accession>
<dbReference type="InterPro" id="IPR017961">
    <property type="entry name" value="DNA_pol_Y-fam_little_finger"/>
</dbReference>
<gene>
    <name evidence="3" type="ORF">K461DRAFT_320190</name>
</gene>
<proteinExistence type="predicted"/>
<evidence type="ECO:0000313" key="4">
    <source>
        <dbReference type="Proteomes" id="UP000799439"/>
    </source>
</evidence>
<dbReference type="AlphaFoldDB" id="A0A9P4MIB2"/>
<dbReference type="InterPro" id="IPR043128">
    <property type="entry name" value="Rev_trsase/Diguanyl_cyclase"/>
</dbReference>
<dbReference type="Gene3D" id="3.30.70.270">
    <property type="match status" value="1"/>
</dbReference>
<comment type="caution">
    <text evidence="3">The sequence shown here is derived from an EMBL/GenBank/DDBJ whole genome shotgun (WGS) entry which is preliminary data.</text>
</comment>
<dbReference type="Pfam" id="PF00817">
    <property type="entry name" value="IMS"/>
    <property type="match status" value="1"/>
</dbReference>
<feature type="region of interest" description="Disordered" evidence="1">
    <location>
        <begin position="517"/>
        <end position="564"/>
    </location>
</feature>
<dbReference type="FunFam" id="3.40.1170.60:FF:000006">
    <property type="entry name" value="DNA polymerase iota"/>
    <property type="match status" value="1"/>
</dbReference>
<dbReference type="SUPFAM" id="SSF56672">
    <property type="entry name" value="DNA/RNA polymerases"/>
    <property type="match status" value="1"/>
</dbReference>
<dbReference type="Gene3D" id="3.40.1170.60">
    <property type="match status" value="1"/>
</dbReference>
<protein>
    <submittedName>
        <fullName evidence="3">DNA/RNA polymerase</fullName>
    </submittedName>
</protein>